<feature type="compositionally biased region" description="Low complexity" evidence="4">
    <location>
        <begin position="116"/>
        <end position="128"/>
    </location>
</feature>
<name>A0A1G4I1R7_TRYEQ</name>
<comment type="caution">
    <text evidence="5">The sequence shown here is derived from an EMBL/GenBank/DDBJ whole genome shotgun (WGS) entry which is preliminary data.</text>
</comment>
<feature type="compositionally biased region" description="Polar residues" evidence="4">
    <location>
        <begin position="131"/>
        <end position="141"/>
    </location>
</feature>
<feature type="compositionally biased region" description="Low complexity" evidence="4">
    <location>
        <begin position="45"/>
        <end position="58"/>
    </location>
</feature>
<gene>
    <name evidence="5" type="ORF">TEOVI_000758500</name>
</gene>
<dbReference type="GeneID" id="92381519"/>
<dbReference type="PANTHER" id="PTHR19857">
    <property type="entry name" value="MITOCHONDRIAL DIVISION PROTEIN 1-RELATED"/>
    <property type="match status" value="1"/>
</dbReference>
<accession>A0A1G4I1R7</accession>
<dbReference type="Proteomes" id="UP000195570">
    <property type="component" value="Unassembled WGS sequence"/>
</dbReference>
<keyword evidence="6" id="KW-1185">Reference proteome</keyword>
<dbReference type="InterPro" id="IPR001680">
    <property type="entry name" value="WD40_rpt"/>
</dbReference>
<dbReference type="AlphaFoldDB" id="A0A1G4I1R7"/>
<sequence length="1090" mass="122071">MQSGISSRSYYRDVRGPVPVSERGSRVSLTPKAATEEKRSRVVRRPSAAAAIAPARAAGTSGSLRTTTPVSATTSRNRTVVTPYRGTRASQKASTLQSPKTLSPAESTHSVPCIQRRASVPVPVSGRRSSFRNPSSVSARRSTIGPMPSRASIAMTSISGAGGASTAASSAQTPTRKRHPTAVMPIAETKEQVKSDVGRNSIPFTLSGHYSCAVVVKSSAAVWAANEETGAVDIFSSVSGDFLGRVPPRPPMKSAAGPTQGCFSLIGTLKAFEHHVWAGYDDGTVVVYDHLCVNAVTTGCFHSAPVVSFCGMSDGITVSASTDMTLVRWDKEEKNFEAITRIVGVPEAHQMLTCTTSFGDKYVLCGMTTGNIIVIDCSTGMQAATLRKHTSCVNALVVMEGLLFTSAEEGCVNVWSLRADTPSAGTTFQSCCRLLRSISVQMAVRDMVPHDASRSLWVAYVDGLVERWSANPDDDFGVEQVLREGVVDAEGVPRRVEAVALQCMGTVETMRVLALGSNGISKVWCGHRNEVEESLQQSIQSLNAIISQDAAEAALWEKKALLLKQKEMKRKQKYSLLLLSIYERQLLYSYYARWRKFSTKNTNQGRQHKEICFDLEDRHRFRILRRYFTMWCSLYEKEQRRLRQKLLSTTFQKVSRRMWLSRLFSTWRRSATERRMARHRWQIAVALEKVSKGTLLEKFFTKWRYLRCKSRKTVGEDKINILAARARKSLQRRAYDEWRLHHSCHGNKNSPIACAPSRGNAAKIAESYEKVVIERHRRSVFNMWRNMTKRRRTLSRLTKLARSKESQRNRHILFKGFIQWQLFVQQQHLNAMSREVQLVERRLRHAEETNADIFDKLQLQKRLDQLRRQHDNETRQLQEELARAQELINERDALQSVDHVVNKNGADDEEGTPVSTFGTPARSYAPQALFSPIVLQKMPTSEAMEFIMSRLKGIVLNLYTDMGLFRQVRERLRCGTTAAVIFLEGFHEVKRLIVSLSKKRVGASTRRGAERWAVAPESFDGVGALPCSGVVQGIKAMVLAYDMVSNSDMEGLAATREEIIENVDLLFALWKACYAARKPVLPVNNRVSTR</sequence>
<protein>
    <recommendedName>
        <fullName evidence="7">Guanine nucleotide-binding protein subunit beta-like protein</fullName>
    </recommendedName>
</protein>
<keyword evidence="2" id="KW-0677">Repeat</keyword>
<reference evidence="5" key="1">
    <citation type="submission" date="2016-09" db="EMBL/GenBank/DDBJ databases">
        <authorList>
            <person name="Hebert L."/>
            <person name="Moumen B."/>
        </authorList>
    </citation>
    <scope>NUCLEOTIDE SEQUENCE [LARGE SCALE GENOMIC DNA]</scope>
    <source>
        <strain evidence="5">OVI</strain>
    </source>
</reference>
<feature type="region of interest" description="Disordered" evidence="4">
    <location>
        <begin position="1"/>
        <end position="180"/>
    </location>
</feature>
<dbReference type="Gene3D" id="2.130.10.10">
    <property type="entry name" value="YVTN repeat-like/Quinoprotein amine dehydrogenase"/>
    <property type="match status" value="1"/>
</dbReference>
<dbReference type="InterPro" id="IPR015943">
    <property type="entry name" value="WD40/YVTN_repeat-like_dom_sf"/>
</dbReference>
<evidence type="ECO:0000256" key="3">
    <source>
        <dbReference type="SAM" id="Coils"/>
    </source>
</evidence>
<dbReference type="InterPro" id="IPR051179">
    <property type="entry name" value="WD_repeat_multifunction"/>
</dbReference>
<dbReference type="PANTHER" id="PTHR19857:SF21">
    <property type="entry name" value="ANAPHASE-PROMOTING COMPLEX SUBUNIT 4 WD40 DOMAIN-CONTAINING PROTEIN"/>
    <property type="match status" value="1"/>
</dbReference>
<dbReference type="InterPro" id="IPR036322">
    <property type="entry name" value="WD40_repeat_dom_sf"/>
</dbReference>
<feature type="coiled-coil region" evidence="3">
    <location>
        <begin position="829"/>
        <end position="897"/>
    </location>
</feature>
<evidence type="ECO:0000313" key="6">
    <source>
        <dbReference type="Proteomes" id="UP000195570"/>
    </source>
</evidence>
<feature type="compositionally biased region" description="Polar residues" evidence="4">
    <location>
        <begin position="60"/>
        <end position="80"/>
    </location>
</feature>
<proteinExistence type="predicted"/>
<evidence type="ECO:0000256" key="2">
    <source>
        <dbReference type="ARBA" id="ARBA00022737"/>
    </source>
</evidence>
<evidence type="ECO:0000313" key="5">
    <source>
        <dbReference type="EMBL" id="SCU65646.1"/>
    </source>
</evidence>
<keyword evidence="3" id="KW-0175">Coiled coil</keyword>
<dbReference type="SUPFAM" id="SSF50978">
    <property type="entry name" value="WD40 repeat-like"/>
    <property type="match status" value="1"/>
</dbReference>
<evidence type="ECO:0008006" key="7">
    <source>
        <dbReference type="Google" id="ProtNLM"/>
    </source>
</evidence>
<organism evidence="5 6">
    <name type="scientific">Trypanosoma equiperdum</name>
    <dbReference type="NCBI Taxonomy" id="5694"/>
    <lineage>
        <taxon>Eukaryota</taxon>
        <taxon>Discoba</taxon>
        <taxon>Euglenozoa</taxon>
        <taxon>Kinetoplastea</taxon>
        <taxon>Metakinetoplastina</taxon>
        <taxon>Trypanosomatida</taxon>
        <taxon>Trypanosomatidae</taxon>
        <taxon>Trypanosoma</taxon>
    </lineage>
</organism>
<dbReference type="VEuPathDB" id="TriTrypDB:TEOVI_000758500"/>
<evidence type="ECO:0000256" key="4">
    <source>
        <dbReference type="SAM" id="MobiDB-lite"/>
    </source>
</evidence>
<keyword evidence="1" id="KW-0853">WD repeat</keyword>
<dbReference type="EMBL" id="CZPT02000357">
    <property type="protein sequence ID" value="SCU65646.1"/>
    <property type="molecule type" value="Genomic_DNA"/>
</dbReference>
<feature type="compositionally biased region" description="Polar residues" evidence="4">
    <location>
        <begin position="88"/>
        <end position="110"/>
    </location>
</feature>
<dbReference type="SMART" id="SM00320">
    <property type="entry name" value="WD40"/>
    <property type="match status" value="4"/>
</dbReference>
<dbReference type="RefSeq" id="XP_067077213.1">
    <property type="nucleotide sequence ID" value="XM_067221112.1"/>
</dbReference>
<evidence type="ECO:0000256" key="1">
    <source>
        <dbReference type="ARBA" id="ARBA00022574"/>
    </source>
</evidence>
<feature type="compositionally biased region" description="Low complexity" evidence="4">
    <location>
        <begin position="151"/>
        <end position="171"/>
    </location>
</feature>